<gene>
    <name evidence="1" type="ORF">GCM10008960_36930</name>
</gene>
<dbReference type="Proteomes" id="UP000644548">
    <property type="component" value="Unassembled WGS sequence"/>
</dbReference>
<dbReference type="EMBL" id="BMQN01000018">
    <property type="protein sequence ID" value="GGS07121.1"/>
    <property type="molecule type" value="Genomic_DNA"/>
</dbReference>
<dbReference type="Gene3D" id="1.25.10.10">
    <property type="entry name" value="Leucine-rich Repeat Variant"/>
    <property type="match status" value="1"/>
</dbReference>
<dbReference type="RefSeq" id="WP_189074640.1">
    <property type="nucleotide sequence ID" value="NZ_BMQN01000018.1"/>
</dbReference>
<dbReference type="InterPro" id="IPR011989">
    <property type="entry name" value="ARM-like"/>
</dbReference>
<proteinExistence type="predicted"/>
<protein>
    <recommendedName>
        <fullName evidence="3">DUF4116 domain-containing protein</fullName>
    </recommendedName>
</protein>
<organism evidence="1 2">
    <name type="scientific">Deinococcus sedimenti</name>
    <dbReference type="NCBI Taxonomy" id="1867090"/>
    <lineage>
        <taxon>Bacteria</taxon>
        <taxon>Thermotogati</taxon>
        <taxon>Deinococcota</taxon>
        <taxon>Deinococci</taxon>
        <taxon>Deinococcales</taxon>
        <taxon>Deinococcaceae</taxon>
        <taxon>Deinococcus</taxon>
    </lineage>
</organism>
<accession>A0ABQ2S998</accession>
<evidence type="ECO:0000313" key="1">
    <source>
        <dbReference type="EMBL" id="GGS07121.1"/>
    </source>
</evidence>
<reference evidence="2" key="1">
    <citation type="journal article" date="2019" name="Int. J. Syst. Evol. Microbiol.">
        <title>The Global Catalogue of Microorganisms (GCM) 10K type strain sequencing project: providing services to taxonomists for standard genome sequencing and annotation.</title>
        <authorList>
            <consortium name="The Broad Institute Genomics Platform"/>
            <consortium name="The Broad Institute Genome Sequencing Center for Infectious Disease"/>
            <person name="Wu L."/>
            <person name="Ma J."/>
        </authorList>
    </citation>
    <scope>NUCLEOTIDE SEQUENCE [LARGE SCALE GENOMIC DNA]</scope>
    <source>
        <strain evidence="2">JCM 31405</strain>
    </source>
</reference>
<name>A0ABQ2S998_9DEIO</name>
<evidence type="ECO:0000313" key="2">
    <source>
        <dbReference type="Proteomes" id="UP000644548"/>
    </source>
</evidence>
<keyword evidence="2" id="KW-1185">Reference proteome</keyword>
<sequence length="592" mass="65401">MDPSPRVRAELARRLDVPLPVLDHLAQQRNDAVVQAVAVHPQVPDATLRRIVLGSRALLALHNATLSPDLLLTLEQRYPTAHAAITAHPSHPCHHADPAVRLGVFTRDNAVAWAALLQQEPPALDTHLSALALGRPALNAFLAKTSPFETVQATLAGRSRAIDLALAVNPRLAPGLWHRLAARGTDLRCALADHPRLPDHLALAFARDPVVRVRLHLAARAHLPPDVNEVLMRDQRPSVRETLARSTVSPVVIDAFAQRGWRVRAALTDRSAVTLDTMACLARHDLDFRRLYPHGVGDGPWIDVWLEHHLSDESKALSRDGARMLWALLTYAALSPQHLHRIATSFVASVSDQGRLPGRVRHPAGGFDGFLNRPGWWTALEDERLRLQAAFLLGLENELPAQERSVCMKIRMLSQQCARTVPLTVFGAQYTQDARRAVAQEDARVAGWLACLDEGAADVVRSRTDDAWIDALLAESPWPVHQVPADVLTPLTQARRVSAAAGLEEIQVILSAYNGMHEIPEVVVLAIGDRDDLPDLYRWTFRTAWWFDALEDIGGRLKAMDFDELALGMATWGYDAGQVAQTLEDLDAWPYE</sequence>
<comment type="caution">
    <text evidence="1">The sequence shown here is derived from an EMBL/GenBank/DDBJ whole genome shotgun (WGS) entry which is preliminary data.</text>
</comment>
<evidence type="ECO:0008006" key="3">
    <source>
        <dbReference type="Google" id="ProtNLM"/>
    </source>
</evidence>